<dbReference type="InterPro" id="IPR005543">
    <property type="entry name" value="PASTA_dom"/>
</dbReference>
<dbReference type="SUPFAM" id="SSF56112">
    <property type="entry name" value="Protein kinase-like (PK-like)"/>
    <property type="match status" value="1"/>
</dbReference>
<dbReference type="Pfam" id="PF00069">
    <property type="entry name" value="Pkinase"/>
    <property type="match status" value="1"/>
</dbReference>
<sequence length="656" mass="70065">MDIQVADSLLGTLVDGRYRIRGRVARGGMATVYTATDERLERTVALKIIHPTQARDPQFLDRFTDEAKTIARLTHPNVVAVYDQGVHAGLPYLVMEYVRGHTLRDVLAQRRRLNPGEALAILEQMLAAISAAHRSGLVHRDVKPENVLVAEAPSGGPGNLVDSVVKVADFGLARAVEASATDAEGGQLMATVAYVAPELVTDGRADPRSDVYSAGIVLFEMLTGRVPYDGNQPVEVAWQHVDRDVPAPSSLVAGIPPVLDELVARATRRDPHARPTDAGTFLSEVQVVRDDLGTANANTALLQQVSARTVTIPRVNAEPQRPSWARLAEPPPSGRRRAPEPDYDDYDDGRAGLGGKIADRYRMVMSHPRGRMAVAAAIVVFGLVAAIGGWWWGMGRYTVAPQLASMTKAAAEAQATRGGFTISYAAGQFDEKVDKDVVLSQDPPAAGRILKGGTITLVLSLGAERYQVPDVSGMTLDLATAELEQAKLQIVKGADRYDDNLPKGVVVAVDPAAGTETKPGDKVTVFVSKGKAPLTVPRVVGKNVNDARNELIGLGLEPLIAYKQSDKPRDEVIGQSPNDGAGVEKGAKVELQVSEGPPQTVVPRVVGLPCQQAVQQLQGMGLQPNPQINPNGTVFAQQPNENTPVPPGSQVVLFCQ</sequence>
<dbReference type="NCBIfam" id="NF033483">
    <property type="entry name" value="PknB_PASTA_kin"/>
    <property type="match status" value="1"/>
</dbReference>
<dbReference type="PROSITE" id="PS50011">
    <property type="entry name" value="PROTEIN_KINASE_DOM"/>
    <property type="match status" value="1"/>
</dbReference>
<dbReference type="Pfam" id="PF03793">
    <property type="entry name" value="PASTA"/>
    <property type="match status" value="4"/>
</dbReference>
<feature type="domain" description="PASTA" evidence="12">
    <location>
        <begin position="462"/>
        <end position="529"/>
    </location>
</feature>
<dbReference type="SMART" id="SM00740">
    <property type="entry name" value="PASTA"/>
    <property type="match status" value="4"/>
</dbReference>
<dbReference type="EC" id="2.7.11.1" evidence="1"/>
<dbReference type="Gene3D" id="1.10.510.10">
    <property type="entry name" value="Transferase(Phosphotransferase) domain 1"/>
    <property type="match status" value="1"/>
</dbReference>
<evidence type="ECO:0000256" key="6">
    <source>
        <dbReference type="ARBA" id="ARBA00022840"/>
    </source>
</evidence>
<evidence type="ECO:0000256" key="8">
    <source>
        <dbReference type="ARBA" id="ARBA00048679"/>
    </source>
</evidence>
<comment type="caution">
    <text evidence="13">The sequence shown here is derived from an EMBL/GenBank/DDBJ whole genome shotgun (WGS) entry which is preliminary data.</text>
</comment>
<evidence type="ECO:0000313" key="14">
    <source>
        <dbReference type="Proteomes" id="UP000624325"/>
    </source>
</evidence>
<dbReference type="PANTHER" id="PTHR43289:SF34">
    <property type="entry name" value="SERINE_THREONINE-PROTEIN KINASE YBDM-RELATED"/>
    <property type="match status" value="1"/>
</dbReference>
<dbReference type="SMART" id="SM00220">
    <property type="entry name" value="S_TKc"/>
    <property type="match status" value="1"/>
</dbReference>
<keyword evidence="10" id="KW-0812">Transmembrane</keyword>
<name>A0ABQ4BXA0_9ACTN</name>
<evidence type="ECO:0000259" key="11">
    <source>
        <dbReference type="PROSITE" id="PS50011"/>
    </source>
</evidence>
<keyword evidence="10" id="KW-1133">Transmembrane helix</keyword>
<organism evidence="13 14">
    <name type="scientific">Asanoa iriomotensis</name>
    <dbReference type="NCBI Taxonomy" id="234613"/>
    <lineage>
        <taxon>Bacteria</taxon>
        <taxon>Bacillati</taxon>
        <taxon>Actinomycetota</taxon>
        <taxon>Actinomycetes</taxon>
        <taxon>Micromonosporales</taxon>
        <taxon>Micromonosporaceae</taxon>
        <taxon>Asanoa</taxon>
    </lineage>
</organism>
<keyword evidence="2 13" id="KW-0723">Serine/threonine-protein kinase</keyword>
<keyword evidence="10" id="KW-0472">Membrane</keyword>
<comment type="catalytic activity">
    <reaction evidence="7">
        <text>L-threonyl-[protein] + ATP = O-phospho-L-threonyl-[protein] + ADP + H(+)</text>
        <dbReference type="Rhea" id="RHEA:46608"/>
        <dbReference type="Rhea" id="RHEA-COMP:11060"/>
        <dbReference type="Rhea" id="RHEA-COMP:11605"/>
        <dbReference type="ChEBI" id="CHEBI:15378"/>
        <dbReference type="ChEBI" id="CHEBI:30013"/>
        <dbReference type="ChEBI" id="CHEBI:30616"/>
        <dbReference type="ChEBI" id="CHEBI:61977"/>
        <dbReference type="ChEBI" id="CHEBI:456216"/>
        <dbReference type="EC" id="2.7.11.1"/>
    </reaction>
</comment>
<evidence type="ECO:0000256" key="10">
    <source>
        <dbReference type="SAM" id="Phobius"/>
    </source>
</evidence>
<dbReference type="Gene3D" id="3.30.10.20">
    <property type="match status" value="4"/>
</dbReference>
<dbReference type="Gene3D" id="3.30.200.20">
    <property type="entry name" value="Phosphorylase Kinase, domain 1"/>
    <property type="match status" value="1"/>
</dbReference>
<protein>
    <recommendedName>
        <fullName evidence="1">non-specific serine/threonine protein kinase</fullName>
        <ecNumber evidence="1">2.7.11.1</ecNumber>
    </recommendedName>
</protein>
<evidence type="ECO:0000256" key="7">
    <source>
        <dbReference type="ARBA" id="ARBA00047899"/>
    </source>
</evidence>
<dbReference type="CDD" id="cd06577">
    <property type="entry name" value="PASTA_pknB"/>
    <property type="match status" value="4"/>
</dbReference>
<dbReference type="InterPro" id="IPR011009">
    <property type="entry name" value="Kinase-like_dom_sf"/>
</dbReference>
<feature type="domain" description="PASTA" evidence="12">
    <location>
        <begin position="596"/>
        <end position="656"/>
    </location>
</feature>
<keyword evidence="6" id="KW-0067">ATP-binding</keyword>
<dbReference type="InterPro" id="IPR008271">
    <property type="entry name" value="Ser/Thr_kinase_AS"/>
</dbReference>
<feature type="transmembrane region" description="Helical" evidence="10">
    <location>
        <begin position="372"/>
        <end position="392"/>
    </location>
</feature>
<keyword evidence="3" id="KW-0808">Transferase</keyword>
<dbReference type="GO" id="GO:0004674">
    <property type="term" value="F:protein serine/threonine kinase activity"/>
    <property type="evidence" value="ECO:0007669"/>
    <property type="project" value="UniProtKB-KW"/>
</dbReference>
<keyword evidence="4" id="KW-0547">Nucleotide-binding</keyword>
<dbReference type="PROSITE" id="PS51178">
    <property type="entry name" value="PASTA"/>
    <property type="match status" value="4"/>
</dbReference>
<evidence type="ECO:0000256" key="3">
    <source>
        <dbReference type="ARBA" id="ARBA00022679"/>
    </source>
</evidence>
<evidence type="ECO:0000256" key="2">
    <source>
        <dbReference type="ARBA" id="ARBA00022527"/>
    </source>
</evidence>
<accession>A0ABQ4BXA0</accession>
<evidence type="ECO:0000313" key="13">
    <source>
        <dbReference type="EMBL" id="GIF55154.1"/>
    </source>
</evidence>
<proteinExistence type="predicted"/>
<evidence type="ECO:0000256" key="5">
    <source>
        <dbReference type="ARBA" id="ARBA00022777"/>
    </source>
</evidence>
<evidence type="ECO:0000256" key="1">
    <source>
        <dbReference type="ARBA" id="ARBA00012513"/>
    </source>
</evidence>
<feature type="domain" description="PASTA" evidence="12">
    <location>
        <begin position="530"/>
        <end position="595"/>
    </location>
</feature>
<keyword evidence="5 13" id="KW-0418">Kinase</keyword>
<dbReference type="PANTHER" id="PTHR43289">
    <property type="entry name" value="MITOGEN-ACTIVATED PROTEIN KINASE KINASE KINASE 20-RELATED"/>
    <property type="match status" value="1"/>
</dbReference>
<dbReference type="Proteomes" id="UP000624325">
    <property type="component" value="Unassembled WGS sequence"/>
</dbReference>
<feature type="domain" description="Protein kinase" evidence="11">
    <location>
        <begin position="18"/>
        <end position="287"/>
    </location>
</feature>
<evidence type="ECO:0000256" key="4">
    <source>
        <dbReference type="ARBA" id="ARBA00022741"/>
    </source>
</evidence>
<evidence type="ECO:0000256" key="9">
    <source>
        <dbReference type="SAM" id="MobiDB-lite"/>
    </source>
</evidence>
<keyword evidence="14" id="KW-1185">Reference proteome</keyword>
<dbReference type="InterPro" id="IPR000719">
    <property type="entry name" value="Prot_kinase_dom"/>
</dbReference>
<feature type="domain" description="PASTA" evidence="12">
    <location>
        <begin position="398"/>
        <end position="461"/>
    </location>
</feature>
<dbReference type="RefSeq" id="WP_203700871.1">
    <property type="nucleotide sequence ID" value="NZ_BAAALU010000005.1"/>
</dbReference>
<gene>
    <name evidence="13" type="ORF">Air01nite_12490</name>
</gene>
<comment type="catalytic activity">
    <reaction evidence="8">
        <text>L-seryl-[protein] + ATP = O-phospho-L-seryl-[protein] + ADP + H(+)</text>
        <dbReference type="Rhea" id="RHEA:17989"/>
        <dbReference type="Rhea" id="RHEA-COMP:9863"/>
        <dbReference type="Rhea" id="RHEA-COMP:11604"/>
        <dbReference type="ChEBI" id="CHEBI:15378"/>
        <dbReference type="ChEBI" id="CHEBI:29999"/>
        <dbReference type="ChEBI" id="CHEBI:30616"/>
        <dbReference type="ChEBI" id="CHEBI:83421"/>
        <dbReference type="ChEBI" id="CHEBI:456216"/>
        <dbReference type="EC" id="2.7.11.1"/>
    </reaction>
</comment>
<dbReference type="CDD" id="cd14014">
    <property type="entry name" value="STKc_PknB_like"/>
    <property type="match status" value="1"/>
</dbReference>
<feature type="region of interest" description="Disordered" evidence="9">
    <location>
        <begin position="321"/>
        <end position="349"/>
    </location>
</feature>
<reference evidence="13 14" key="1">
    <citation type="submission" date="2021-01" db="EMBL/GenBank/DDBJ databases">
        <title>Whole genome shotgun sequence of Asanoa iriomotensis NBRC 100142.</title>
        <authorList>
            <person name="Komaki H."/>
            <person name="Tamura T."/>
        </authorList>
    </citation>
    <scope>NUCLEOTIDE SEQUENCE [LARGE SCALE GENOMIC DNA]</scope>
    <source>
        <strain evidence="13 14">NBRC 100142</strain>
    </source>
</reference>
<dbReference type="EMBL" id="BONC01000005">
    <property type="protein sequence ID" value="GIF55154.1"/>
    <property type="molecule type" value="Genomic_DNA"/>
</dbReference>
<evidence type="ECO:0000259" key="12">
    <source>
        <dbReference type="PROSITE" id="PS51178"/>
    </source>
</evidence>
<dbReference type="PROSITE" id="PS00108">
    <property type="entry name" value="PROTEIN_KINASE_ST"/>
    <property type="match status" value="1"/>
</dbReference>